<evidence type="ECO:0000313" key="3">
    <source>
        <dbReference type="Proteomes" id="UP000887574"/>
    </source>
</evidence>
<organism evidence="3 4">
    <name type="scientific">Ditylenchus dipsaci</name>
    <dbReference type="NCBI Taxonomy" id="166011"/>
    <lineage>
        <taxon>Eukaryota</taxon>
        <taxon>Metazoa</taxon>
        <taxon>Ecdysozoa</taxon>
        <taxon>Nematoda</taxon>
        <taxon>Chromadorea</taxon>
        <taxon>Rhabditida</taxon>
        <taxon>Tylenchina</taxon>
        <taxon>Tylenchomorpha</taxon>
        <taxon>Sphaerularioidea</taxon>
        <taxon>Anguinidae</taxon>
        <taxon>Anguininae</taxon>
        <taxon>Ditylenchus</taxon>
    </lineage>
</organism>
<feature type="compositionally biased region" description="Polar residues" evidence="1">
    <location>
        <begin position="176"/>
        <end position="194"/>
    </location>
</feature>
<accession>A0A915EVX7</accession>
<feature type="signal peptide" evidence="2">
    <location>
        <begin position="1"/>
        <end position="20"/>
    </location>
</feature>
<dbReference type="Proteomes" id="UP000887574">
    <property type="component" value="Unplaced"/>
</dbReference>
<dbReference type="WBParaSite" id="jg9581">
    <property type="protein sequence ID" value="jg9581"/>
    <property type="gene ID" value="jg9581"/>
</dbReference>
<feature type="chain" id="PRO_5036757968" evidence="2">
    <location>
        <begin position="21"/>
        <end position="226"/>
    </location>
</feature>
<name>A0A915EVX7_9BILA</name>
<keyword evidence="3" id="KW-1185">Reference proteome</keyword>
<evidence type="ECO:0000313" key="4">
    <source>
        <dbReference type="WBParaSite" id="jg9581"/>
    </source>
</evidence>
<proteinExistence type="predicted"/>
<reference evidence="4" key="1">
    <citation type="submission" date="2022-11" db="UniProtKB">
        <authorList>
            <consortium name="WormBaseParasite"/>
        </authorList>
    </citation>
    <scope>IDENTIFICATION</scope>
</reference>
<keyword evidence="2" id="KW-0732">Signal</keyword>
<dbReference type="AlphaFoldDB" id="A0A915EVX7"/>
<evidence type="ECO:0000256" key="2">
    <source>
        <dbReference type="SAM" id="SignalP"/>
    </source>
</evidence>
<sequence>MVSTNILLLLLPAQVMFIDAYTIYQRQSDGNKFRVENAESHNSLESGSLPFAALEQHLDSNIVDYSPVSLSSTNNPAKYNKEEHKLRGREKLTEDSSNWAVDKVSTQMGYAQKLSKTQKMVRLPARTALNNHDIGVFQPTVVSPSTPSTPKDIDSVWLKALKEILLEFKKKMRSSDASQPSFVKSNSVESTPTQEFRRRKPTAQLMENERLANRKITILPTRFQDN</sequence>
<feature type="region of interest" description="Disordered" evidence="1">
    <location>
        <begin position="176"/>
        <end position="202"/>
    </location>
</feature>
<evidence type="ECO:0000256" key="1">
    <source>
        <dbReference type="SAM" id="MobiDB-lite"/>
    </source>
</evidence>
<protein>
    <submittedName>
        <fullName evidence="4">Uncharacterized protein</fullName>
    </submittedName>
</protein>